<keyword evidence="4 5" id="KW-0067">ATP-binding</keyword>
<gene>
    <name evidence="8" type="ORF">DFA_07717</name>
</gene>
<keyword evidence="6" id="KW-0472">Membrane</keyword>
<keyword evidence="3" id="KW-0418">Kinase</keyword>
<dbReference type="AlphaFoldDB" id="F4Q2W3"/>
<sequence length="489" mass="55097">MGGICESVERPDFSCSFCKALFTQSFDIAGNGEASLVFNVLVDTMAIGYLFSALYLFFRLQRSYNYIMGSNMGDSGASARSTKLSNSQNKTTSNENKDYVQINVLPTGGENSALWDKNTSITINHPKILMSTYFKHLLFVGGWLAVEGLLLLFLPPSSIVYPTAVTIIMAGHIITDNWVLIFMAGKKDDEFSSRRSFYICILLYLLLMATQLADVFGSPMCKTPFECQLFMTEDPYTALSTNVVFMIIYTTVLLVSLRRSIVRPTARLWLVFLMAVNFLAVISNILLIFKIDFAYCFLAFSTIPYALLYGFMLFRTVGNDSNLLRARSEFEPLLTNFREYQNLFGKESISSLEGTNALQMSAFYIKFTEFKFGEVIGGGYFGEVKKAIWKGAVVAVKMLHRNSYRNTENTEDNVFFKEVAILSMLRHPNVLQFMGVCSEDDKNCIVTEYMGGGSLDRFLTDRHFILVSHPELAWRIATDVAKDGAYGRL</sequence>
<dbReference type="Gene3D" id="1.10.510.10">
    <property type="entry name" value="Transferase(Phosphotransferase) domain 1"/>
    <property type="match status" value="1"/>
</dbReference>
<feature type="transmembrane region" description="Helical" evidence="6">
    <location>
        <begin position="36"/>
        <end position="58"/>
    </location>
</feature>
<evidence type="ECO:0000256" key="1">
    <source>
        <dbReference type="ARBA" id="ARBA00022679"/>
    </source>
</evidence>
<dbReference type="OrthoDB" id="4062651at2759"/>
<organism evidence="8 9">
    <name type="scientific">Cavenderia fasciculata</name>
    <name type="common">Slime mold</name>
    <name type="synonym">Dictyostelium fasciculatum</name>
    <dbReference type="NCBI Taxonomy" id="261658"/>
    <lineage>
        <taxon>Eukaryota</taxon>
        <taxon>Amoebozoa</taxon>
        <taxon>Evosea</taxon>
        <taxon>Eumycetozoa</taxon>
        <taxon>Dictyostelia</taxon>
        <taxon>Acytosteliales</taxon>
        <taxon>Cavenderiaceae</taxon>
        <taxon>Cavenderia</taxon>
    </lineage>
</organism>
<evidence type="ECO:0000313" key="8">
    <source>
        <dbReference type="EMBL" id="EGG16739.1"/>
    </source>
</evidence>
<dbReference type="SUPFAM" id="SSF56112">
    <property type="entry name" value="Protein kinase-like (PK-like)"/>
    <property type="match status" value="1"/>
</dbReference>
<dbReference type="KEGG" id="dfa:DFA_07717"/>
<protein>
    <submittedName>
        <fullName evidence="8">Transmembrane protein</fullName>
    </submittedName>
</protein>
<evidence type="ECO:0000256" key="2">
    <source>
        <dbReference type="ARBA" id="ARBA00022741"/>
    </source>
</evidence>
<proteinExistence type="predicted"/>
<evidence type="ECO:0000256" key="6">
    <source>
        <dbReference type="SAM" id="Phobius"/>
    </source>
</evidence>
<dbReference type="Proteomes" id="UP000007797">
    <property type="component" value="Unassembled WGS sequence"/>
</dbReference>
<dbReference type="InterPro" id="IPR051681">
    <property type="entry name" value="Ser/Thr_Kinases-Pseudokinases"/>
</dbReference>
<feature type="domain" description="Protein kinase" evidence="7">
    <location>
        <begin position="370"/>
        <end position="489"/>
    </location>
</feature>
<keyword evidence="2 5" id="KW-0547">Nucleotide-binding</keyword>
<dbReference type="InterPro" id="IPR001245">
    <property type="entry name" value="Ser-Thr/Tyr_kinase_cat_dom"/>
</dbReference>
<feature type="transmembrane region" description="Helical" evidence="6">
    <location>
        <begin position="236"/>
        <end position="257"/>
    </location>
</feature>
<feature type="transmembrane region" description="Helical" evidence="6">
    <location>
        <begin position="196"/>
        <end position="216"/>
    </location>
</feature>
<evidence type="ECO:0000256" key="3">
    <source>
        <dbReference type="ARBA" id="ARBA00022777"/>
    </source>
</evidence>
<feature type="binding site" evidence="5">
    <location>
        <position position="397"/>
    </location>
    <ligand>
        <name>ATP</name>
        <dbReference type="ChEBI" id="CHEBI:30616"/>
    </ligand>
</feature>
<dbReference type="PROSITE" id="PS50011">
    <property type="entry name" value="PROTEIN_KINASE_DOM"/>
    <property type="match status" value="1"/>
</dbReference>
<dbReference type="EMBL" id="GL883021">
    <property type="protein sequence ID" value="EGG16739.1"/>
    <property type="molecule type" value="Genomic_DNA"/>
</dbReference>
<keyword evidence="6" id="KW-1133">Transmembrane helix</keyword>
<dbReference type="GeneID" id="14868659"/>
<reference evidence="9" key="1">
    <citation type="journal article" date="2011" name="Genome Res.">
        <title>Phylogeny-wide analysis of social amoeba genomes highlights ancient origins for complex intercellular communication.</title>
        <authorList>
            <person name="Heidel A.J."/>
            <person name="Lawal H.M."/>
            <person name="Felder M."/>
            <person name="Schilde C."/>
            <person name="Helps N.R."/>
            <person name="Tunggal B."/>
            <person name="Rivero F."/>
            <person name="John U."/>
            <person name="Schleicher M."/>
            <person name="Eichinger L."/>
            <person name="Platzer M."/>
            <person name="Noegel A.A."/>
            <person name="Schaap P."/>
            <person name="Gloeckner G."/>
        </authorList>
    </citation>
    <scope>NUCLEOTIDE SEQUENCE [LARGE SCALE GENOMIC DNA]</scope>
    <source>
        <strain evidence="9">SH3</strain>
    </source>
</reference>
<dbReference type="InterPro" id="IPR000719">
    <property type="entry name" value="Prot_kinase_dom"/>
</dbReference>
<evidence type="ECO:0000256" key="4">
    <source>
        <dbReference type="ARBA" id="ARBA00022840"/>
    </source>
</evidence>
<evidence type="ECO:0000256" key="5">
    <source>
        <dbReference type="PROSITE-ProRule" id="PRU10141"/>
    </source>
</evidence>
<dbReference type="GO" id="GO:0004674">
    <property type="term" value="F:protein serine/threonine kinase activity"/>
    <property type="evidence" value="ECO:0007669"/>
    <property type="project" value="TreeGrafter"/>
</dbReference>
<dbReference type="GO" id="GO:0005524">
    <property type="term" value="F:ATP binding"/>
    <property type="evidence" value="ECO:0007669"/>
    <property type="project" value="UniProtKB-UniRule"/>
</dbReference>
<evidence type="ECO:0000313" key="9">
    <source>
        <dbReference type="Proteomes" id="UP000007797"/>
    </source>
</evidence>
<dbReference type="RefSeq" id="XP_004355213.1">
    <property type="nucleotide sequence ID" value="XM_004355161.1"/>
</dbReference>
<dbReference type="PANTHER" id="PTHR44329">
    <property type="entry name" value="SERINE/THREONINE-PROTEIN KINASE TNNI3K-RELATED"/>
    <property type="match status" value="1"/>
</dbReference>
<name>F4Q2W3_CACFS</name>
<keyword evidence="9" id="KW-1185">Reference proteome</keyword>
<accession>F4Q2W3</accession>
<dbReference type="InterPro" id="IPR011009">
    <property type="entry name" value="Kinase-like_dom_sf"/>
</dbReference>
<keyword evidence="6 8" id="KW-0812">Transmembrane</keyword>
<dbReference type="OMA" id="NCIVTEY"/>
<feature type="transmembrane region" description="Helical" evidence="6">
    <location>
        <begin position="269"/>
        <end position="291"/>
    </location>
</feature>
<dbReference type="InterPro" id="IPR017441">
    <property type="entry name" value="Protein_kinase_ATP_BS"/>
</dbReference>
<evidence type="ECO:0000259" key="7">
    <source>
        <dbReference type="PROSITE" id="PS50011"/>
    </source>
</evidence>
<dbReference type="Pfam" id="PF07714">
    <property type="entry name" value="PK_Tyr_Ser-Thr"/>
    <property type="match status" value="1"/>
</dbReference>
<dbReference type="FunFam" id="3.30.200.20:FF:000180">
    <property type="entry name" value="serine/threonine-protein kinase STY46-like"/>
    <property type="match status" value="1"/>
</dbReference>
<feature type="transmembrane region" description="Helical" evidence="6">
    <location>
        <begin position="160"/>
        <end position="184"/>
    </location>
</feature>
<dbReference type="STRING" id="1054147.F4Q2W3"/>
<feature type="transmembrane region" description="Helical" evidence="6">
    <location>
        <begin position="137"/>
        <end position="154"/>
    </location>
</feature>
<feature type="transmembrane region" description="Helical" evidence="6">
    <location>
        <begin position="297"/>
        <end position="317"/>
    </location>
</feature>
<dbReference type="PROSITE" id="PS00107">
    <property type="entry name" value="PROTEIN_KINASE_ATP"/>
    <property type="match status" value="1"/>
</dbReference>
<keyword evidence="1" id="KW-0808">Transferase</keyword>